<evidence type="ECO:0000259" key="3">
    <source>
        <dbReference type="Pfam" id="PF00465"/>
    </source>
</evidence>
<comment type="caution">
    <text evidence="5">The sequence shown here is derived from an EMBL/GenBank/DDBJ whole genome shotgun (WGS) entry which is preliminary data.</text>
</comment>
<dbReference type="InterPro" id="IPR039697">
    <property type="entry name" value="Alcohol_dehydrogenase_Fe"/>
</dbReference>
<dbReference type="CDD" id="cd08551">
    <property type="entry name" value="Fe-ADH"/>
    <property type="match status" value="1"/>
</dbReference>
<evidence type="ECO:0000259" key="4">
    <source>
        <dbReference type="Pfam" id="PF25137"/>
    </source>
</evidence>
<evidence type="ECO:0000313" key="5">
    <source>
        <dbReference type="EMBL" id="NKE03870.1"/>
    </source>
</evidence>
<dbReference type="Gene3D" id="3.40.50.1970">
    <property type="match status" value="1"/>
</dbReference>
<keyword evidence="2" id="KW-0560">Oxidoreductase</keyword>
<dbReference type="Proteomes" id="UP000587942">
    <property type="component" value="Unassembled WGS sequence"/>
</dbReference>
<dbReference type="InterPro" id="IPR001670">
    <property type="entry name" value="ADH_Fe/GldA"/>
</dbReference>
<dbReference type="FunFam" id="1.20.1090.10:FF:000001">
    <property type="entry name" value="Aldehyde-alcohol dehydrogenase"/>
    <property type="match status" value="1"/>
</dbReference>
<evidence type="ECO:0000256" key="1">
    <source>
        <dbReference type="ARBA" id="ARBA00007358"/>
    </source>
</evidence>
<comment type="similarity">
    <text evidence="1">Belongs to the iron-containing alcohol dehydrogenase family.</text>
</comment>
<name>A0A846TAJ3_9BACI</name>
<dbReference type="AlphaFoldDB" id="A0A846TAJ3"/>
<feature type="domain" description="Alcohol dehydrogenase iron-type/glycerol dehydrogenase GldA" evidence="3">
    <location>
        <begin position="8"/>
        <end position="177"/>
    </location>
</feature>
<dbReference type="PANTHER" id="PTHR11496:SF102">
    <property type="entry name" value="ALCOHOL DEHYDROGENASE 4"/>
    <property type="match status" value="1"/>
</dbReference>
<dbReference type="Gene3D" id="1.20.1090.10">
    <property type="entry name" value="Dehydroquinate synthase-like - alpha domain"/>
    <property type="match status" value="1"/>
</dbReference>
<dbReference type="PANTHER" id="PTHR11496">
    <property type="entry name" value="ALCOHOL DEHYDROGENASE"/>
    <property type="match status" value="1"/>
</dbReference>
<dbReference type="FunFam" id="3.40.50.1970:FF:000003">
    <property type="entry name" value="Alcohol dehydrogenase, iron-containing"/>
    <property type="match status" value="1"/>
</dbReference>
<protein>
    <submittedName>
        <fullName evidence="5">Iron-containing alcohol dehydrogenase</fullName>
    </submittedName>
</protein>
<sequence>MIQEFHLPESIYHGTGSLEKLADAAAGLGAHHLFIVVSSSVLSEPLNLSARLKRLLEKENLGLTIYSGLKGEPTTEHVKEAVKRCLESQADCVVAIGGGSVIDLAKAVTFFAVNPDRHYDEIHSLKKMKRLPLIAVPTTAGTGSEATKVMVITDVESGTKMNPGHPGLIPDIAILDPELTVTLAQSYTAFTGMDALAHAMEAYVSTRATEMSDYFALQAIQLISKALPIAFNKGSDLEAREKMLLGSCFAGIAFSNSSTNLAHATGRALGARFHMPHGLSVALLLPFVIEYGIKASQERYAILGKLLNPEAIGSEAETAQETLKMVLDLNDQFHIWEAGADYINQTHEGVIPLLVENALAVNGILTNQEVPDCNDIDKIYQKLFNKISEYSVC</sequence>
<dbReference type="GO" id="GO:0004022">
    <property type="term" value="F:alcohol dehydrogenase (NAD+) activity"/>
    <property type="evidence" value="ECO:0007669"/>
    <property type="project" value="TreeGrafter"/>
</dbReference>
<dbReference type="Pfam" id="PF25137">
    <property type="entry name" value="ADH_Fe_C"/>
    <property type="match status" value="1"/>
</dbReference>
<proteinExistence type="inferred from homology"/>
<reference evidence="5 6" key="1">
    <citation type="submission" date="2020-03" db="EMBL/GenBank/DDBJ databases">
        <authorList>
            <person name="Sun Q."/>
        </authorList>
    </citation>
    <scope>NUCLEOTIDE SEQUENCE [LARGE SCALE GENOMIC DNA]</scope>
    <source>
        <strain evidence="5 6">KACC 21451</strain>
    </source>
</reference>
<gene>
    <name evidence="5" type="ORF">GWK17_00030</name>
</gene>
<dbReference type="InterPro" id="IPR056798">
    <property type="entry name" value="ADH_Fe_C"/>
</dbReference>
<dbReference type="GO" id="GO:0046872">
    <property type="term" value="F:metal ion binding"/>
    <property type="evidence" value="ECO:0007669"/>
    <property type="project" value="InterPro"/>
</dbReference>
<dbReference type="SUPFAM" id="SSF56796">
    <property type="entry name" value="Dehydroquinate synthase-like"/>
    <property type="match status" value="1"/>
</dbReference>
<evidence type="ECO:0000313" key="6">
    <source>
        <dbReference type="Proteomes" id="UP000587942"/>
    </source>
</evidence>
<feature type="domain" description="Fe-containing alcohol dehydrogenase-like C-terminal" evidence="4">
    <location>
        <begin position="188"/>
        <end position="383"/>
    </location>
</feature>
<organism evidence="5 6">
    <name type="scientific">Mesobacillus selenatarsenatis</name>
    <dbReference type="NCBI Taxonomy" id="388741"/>
    <lineage>
        <taxon>Bacteria</taxon>
        <taxon>Bacillati</taxon>
        <taxon>Bacillota</taxon>
        <taxon>Bacilli</taxon>
        <taxon>Bacillales</taxon>
        <taxon>Bacillaceae</taxon>
        <taxon>Mesobacillus</taxon>
    </lineage>
</organism>
<evidence type="ECO:0000256" key="2">
    <source>
        <dbReference type="ARBA" id="ARBA00023002"/>
    </source>
</evidence>
<accession>A0A846TAJ3</accession>
<dbReference type="EMBL" id="JAAVUM010000001">
    <property type="protein sequence ID" value="NKE03870.1"/>
    <property type="molecule type" value="Genomic_DNA"/>
</dbReference>
<dbReference type="Pfam" id="PF00465">
    <property type="entry name" value="Fe-ADH"/>
    <property type="match status" value="1"/>
</dbReference>